<dbReference type="Proteomes" id="UP000293874">
    <property type="component" value="Unassembled WGS sequence"/>
</dbReference>
<dbReference type="GO" id="GO:0005886">
    <property type="term" value="C:plasma membrane"/>
    <property type="evidence" value="ECO:0007669"/>
    <property type="project" value="UniProtKB-SubCell"/>
</dbReference>
<comment type="caution">
    <text evidence="2">The sequence shown here is derived from an EMBL/GenBank/DDBJ whole genome shotgun (WGS) entry which is preliminary data.</text>
</comment>
<feature type="transmembrane region" description="Helical" evidence="1">
    <location>
        <begin position="752"/>
        <end position="770"/>
    </location>
</feature>
<feature type="transmembrane region" description="Helical" evidence="1">
    <location>
        <begin position="184"/>
        <end position="204"/>
    </location>
</feature>
<dbReference type="GO" id="GO:0140359">
    <property type="term" value="F:ABC-type transporter activity"/>
    <property type="evidence" value="ECO:0007669"/>
    <property type="project" value="InterPro"/>
</dbReference>
<sequence length="775" mass="88178">MKMIFKIARTELRNLFYSPVAWFLTVVFLIFCGYFYTTPVHTIALFQDTAVKNMPKFTDFGMTLTNSIFLNPDGIFVNVLKNLFLFVPLLTMGLISREINNGTVNLLYSSPVSMRQIVLGKFLAIMAYNFLLLLIIAMFSIMGAFNIVAVDYGLLLSAMLGFFLLMCAYAAIGMFMSSLSTYQIVSAIATFVLFFILGRIGTLWQQFDFVRDLTYFLAINGRTDKMMAGLITTKDLIYFILIASMFVSFTILKLKGARESVPWYKKSVRYLTVIVVVLVTGYLTSRPGYIGYLDATETKSNTVTKKTQELLKAMGDEPIEVTLYTNLLGANGPHGMPEARNQYISKVWEPYIRFNPNIQLKYVMYYDAVDGDSGLYKMMPGKNIHEIAKEYTKFQQVKLNWFMPPQDIRKIINLNDENMQLVMQVKYKGKSMFLRTYTDPKVWPDEEHYCAVFRRLLETEIPKLYAATGSLERDIYKKGEREYDFFATRKSNRFSLINHGFELDTVNIQEREVPADATELLVADPKVIWNEKAVAHFKNYLDRGGNMMIVGEPGKQHVINPMLQYAGASLLPGTVVEVTKDEMPHMVMPYVNHDFGSLVKSAELEKPLLKNLKDGDTSRFLHAGTAPVGYADSAFKIKHLEVTRGRNAWVKTGVLVTDSAAPVFTALEGDYKRDSFDITLALSRQLGNKEQRIVVSGDADFLSTLRGGSLSFSMLYWSWLHYEKYPIKLVRPKPKDVLLTISPETADVQKSIFIWILPAAVMVLGTVLLIRRKRK</sequence>
<keyword evidence="1" id="KW-0472">Membrane</keyword>
<evidence type="ECO:0000313" key="3">
    <source>
        <dbReference type="Proteomes" id="UP000293874"/>
    </source>
</evidence>
<feature type="transmembrane region" description="Helical" evidence="1">
    <location>
        <begin position="154"/>
        <end position="172"/>
    </location>
</feature>
<dbReference type="PANTHER" id="PTHR43471">
    <property type="entry name" value="ABC TRANSPORTER PERMEASE"/>
    <property type="match status" value="1"/>
</dbReference>
<dbReference type="EMBL" id="SGXA01000005">
    <property type="protein sequence ID" value="RZS65590.1"/>
    <property type="molecule type" value="Genomic_DNA"/>
</dbReference>
<proteinExistence type="predicted"/>
<organism evidence="2 3">
    <name type="scientific">Pseudobacter ginsenosidimutans</name>
    <dbReference type="NCBI Taxonomy" id="661488"/>
    <lineage>
        <taxon>Bacteria</taxon>
        <taxon>Pseudomonadati</taxon>
        <taxon>Bacteroidota</taxon>
        <taxon>Chitinophagia</taxon>
        <taxon>Chitinophagales</taxon>
        <taxon>Chitinophagaceae</taxon>
        <taxon>Pseudobacter</taxon>
    </lineage>
</organism>
<reference evidence="2 3" key="1">
    <citation type="submission" date="2019-02" db="EMBL/GenBank/DDBJ databases">
        <title>Genomic Encyclopedia of Type Strains, Phase IV (KMG-IV): sequencing the most valuable type-strain genomes for metagenomic binning, comparative biology and taxonomic classification.</title>
        <authorList>
            <person name="Goeker M."/>
        </authorList>
    </citation>
    <scope>NUCLEOTIDE SEQUENCE [LARGE SCALE GENOMIC DNA]</scope>
    <source>
        <strain evidence="2 3">DSM 18116</strain>
    </source>
</reference>
<dbReference type="Pfam" id="PF12679">
    <property type="entry name" value="ABC2_membrane_2"/>
    <property type="match status" value="1"/>
</dbReference>
<feature type="transmembrane region" description="Helical" evidence="1">
    <location>
        <begin position="267"/>
        <end position="284"/>
    </location>
</feature>
<gene>
    <name evidence="2" type="ORF">EV199_5765</name>
</gene>
<evidence type="ECO:0000256" key="1">
    <source>
        <dbReference type="SAM" id="Phobius"/>
    </source>
</evidence>
<feature type="transmembrane region" description="Helical" evidence="1">
    <location>
        <begin position="117"/>
        <end position="142"/>
    </location>
</feature>
<keyword evidence="1" id="KW-0812">Transmembrane</keyword>
<feature type="transmembrane region" description="Helical" evidence="1">
    <location>
        <begin position="75"/>
        <end position="96"/>
    </location>
</feature>
<evidence type="ECO:0000313" key="2">
    <source>
        <dbReference type="EMBL" id="RZS65590.1"/>
    </source>
</evidence>
<protein>
    <submittedName>
        <fullName evidence="2">ABC-2 type transport system permease protein</fullName>
    </submittedName>
</protein>
<dbReference type="RefSeq" id="WP_130544245.1">
    <property type="nucleotide sequence ID" value="NZ_CP042431.1"/>
</dbReference>
<accession>A0A4V2EZ83</accession>
<name>A0A4V2EZ83_9BACT</name>
<dbReference type="OrthoDB" id="9794512at2"/>
<feature type="transmembrane region" description="Helical" evidence="1">
    <location>
        <begin position="236"/>
        <end position="255"/>
    </location>
</feature>
<keyword evidence="3" id="KW-1185">Reference proteome</keyword>
<dbReference type="AlphaFoldDB" id="A0A4V2EZ83"/>
<keyword evidence="1" id="KW-1133">Transmembrane helix</keyword>
<feature type="transmembrane region" description="Helical" evidence="1">
    <location>
        <begin position="12"/>
        <end position="36"/>
    </location>
</feature>